<dbReference type="EMBL" id="OY731403">
    <property type="protein sequence ID" value="CAJ1961890.1"/>
    <property type="molecule type" value="Genomic_DNA"/>
</dbReference>
<dbReference type="InterPro" id="IPR025661">
    <property type="entry name" value="Pept_asp_AS"/>
</dbReference>
<dbReference type="AlphaFoldDB" id="A0AA86VZ84"/>
<proteinExistence type="inferred from homology"/>
<evidence type="ECO:0000259" key="10">
    <source>
        <dbReference type="SMART" id="SM00848"/>
    </source>
</evidence>
<dbReference type="PANTHER" id="PTHR12411">
    <property type="entry name" value="CYSTEINE PROTEASE FAMILY C1-RELATED"/>
    <property type="match status" value="1"/>
</dbReference>
<dbReference type="CDD" id="cd02248">
    <property type="entry name" value="Peptidase_C1A"/>
    <property type="match status" value="1"/>
</dbReference>
<dbReference type="Pfam" id="PF00112">
    <property type="entry name" value="Peptidase_C1"/>
    <property type="match status" value="1"/>
</dbReference>
<accession>A0AA86VZ84</accession>
<keyword evidence="4" id="KW-0378">Hydrolase</keyword>
<reference evidence="11" key="1">
    <citation type="submission" date="2023-10" db="EMBL/GenBank/DDBJ databases">
        <authorList>
            <person name="Domelevo Entfellner J.-B."/>
        </authorList>
    </citation>
    <scope>NUCLEOTIDE SEQUENCE</scope>
</reference>
<evidence type="ECO:0000256" key="6">
    <source>
        <dbReference type="ARBA" id="ARBA00023157"/>
    </source>
</evidence>
<dbReference type="Gene3D" id="3.90.70.10">
    <property type="entry name" value="Cysteine proteinases"/>
    <property type="match status" value="1"/>
</dbReference>
<dbReference type="GO" id="GO:0006508">
    <property type="term" value="P:proteolysis"/>
    <property type="evidence" value="ECO:0007669"/>
    <property type="project" value="UniProtKB-KW"/>
</dbReference>
<evidence type="ECO:0000256" key="3">
    <source>
        <dbReference type="ARBA" id="ARBA00022729"/>
    </source>
</evidence>
<feature type="domain" description="Peptidase C1A papain C-terminal" evidence="9">
    <location>
        <begin position="123"/>
        <end position="334"/>
    </location>
</feature>
<feature type="signal peptide" evidence="8">
    <location>
        <begin position="1"/>
        <end position="26"/>
    </location>
</feature>
<organism evidence="11 12">
    <name type="scientific">Sphenostylis stenocarpa</name>
    <dbReference type="NCBI Taxonomy" id="92480"/>
    <lineage>
        <taxon>Eukaryota</taxon>
        <taxon>Viridiplantae</taxon>
        <taxon>Streptophyta</taxon>
        <taxon>Embryophyta</taxon>
        <taxon>Tracheophyta</taxon>
        <taxon>Spermatophyta</taxon>
        <taxon>Magnoliopsida</taxon>
        <taxon>eudicotyledons</taxon>
        <taxon>Gunneridae</taxon>
        <taxon>Pentapetalae</taxon>
        <taxon>rosids</taxon>
        <taxon>fabids</taxon>
        <taxon>Fabales</taxon>
        <taxon>Fabaceae</taxon>
        <taxon>Papilionoideae</taxon>
        <taxon>50 kb inversion clade</taxon>
        <taxon>NPAAA clade</taxon>
        <taxon>indigoferoid/millettioid clade</taxon>
        <taxon>Phaseoleae</taxon>
        <taxon>Sphenostylis</taxon>
    </lineage>
</organism>
<dbReference type="InterPro" id="IPR038765">
    <property type="entry name" value="Papain-like_cys_pep_sf"/>
</dbReference>
<dbReference type="PROSITE" id="PS00139">
    <property type="entry name" value="THIOL_PROTEASE_CYS"/>
    <property type="match status" value="1"/>
</dbReference>
<keyword evidence="6" id="KW-1015">Disulfide bond</keyword>
<dbReference type="InterPro" id="IPR013128">
    <property type="entry name" value="Peptidase_C1A"/>
</dbReference>
<evidence type="ECO:0000256" key="5">
    <source>
        <dbReference type="ARBA" id="ARBA00022807"/>
    </source>
</evidence>
<dbReference type="Pfam" id="PF08246">
    <property type="entry name" value="Inhibitor_I29"/>
    <property type="match status" value="1"/>
</dbReference>
<keyword evidence="12" id="KW-1185">Reference proteome</keyword>
<evidence type="ECO:0000256" key="8">
    <source>
        <dbReference type="SAM" id="SignalP"/>
    </source>
</evidence>
<gene>
    <name evidence="11" type="ORF">AYBTSS11_LOCUS18958</name>
</gene>
<feature type="chain" id="PRO_5041720820" evidence="8">
    <location>
        <begin position="27"/>
        <end position="335"/>
    </location>
</feature>
<dbReference type="FunFam" id="3.90.70.10:FF:000067">
    <property type="entry name" value="Senescence-specific cysteine protease"/>
    <property type="match status" value="1"/>
</dbReference>
<dbReference type="InterPro" id="IPR039417">
    <property type="entry name" value="Peptidase_C1A_papain-like"/>
</dbReference>
<feature type="domain" description="Cathepsin propeptide inhibitor" evidence="10">
    <location>
        <begin position="39"/>
        <end position="96"/>
    </location>
</feature>
<dbReference type="InterPro" id="IPR013201">
    <property type="entry name" value="Prot_inhib_I29"/>
</dbReference>
<dbReference type="PROSITE" id="PS00639">
    <property type="entry name" value="THIOL_PROTEASE_HIS"/>
    <property type="match status" value="1"/>
</dbReference>
<sequence length="335" mass="36966">MAITVEIKHVIAVCVSLWTCAYPAMCRTLHESSVAKAHHDQWMIQYGRSYANDAEKEKRFGIFKENLEYIEKFNNAWNMSYTLGLNKFSDLTEEEFMASHTGLNIGSSLGSDSVAAPLNSIDFQTSLDWREEGAVTGVKDQGQCGSCWAFSAVAAVEGIYQIRTNQLVSLSEQNLMDCESNNEGCGGGGNEEDAFRYIAMHGIASESDYPYKGFDGTCRMIQPAVQIRGFRLVVGASEEQLLQAVSMQPMSVSIAPGRDFYLYNGGVFDGPCGTELNHAVTIIGYGTTEDGKKYWLIKNSWGLSWGENGYMRLLRESGQRGGVCLVAARVSYPIM</sequence>
<dbReference type="SMART" id="SM00848">
    <property type="entry name" value="Inhibitor_I29"/>
    <property type="match status" value="1"/>
</dbReference>
<dbReference type="Gramene" id="rna-AYBTSS11_LOCUS18958">
    <property type="protein sequence ID" value="CAJ1961890.1"/>
    <property type="gene ID" value="gene-AYBTSS11_LOCUS18958"/>
</dbReference>
<keyword evidence="3 8" id="KW-0732">Signal</keyword>
<keyword evidence="7" id="KW-0325">Glycoprotein</keyword>
<dbReference type="PRINTS" id="PR00705">
    <property type="entry name" value="PAPAIN"/>
</dbReference>
<evidence type="ECO:0000313" key="12">
    <source>
        <dbReference type="Proteomes" id="UP001189624"/>
    </source>
</evidence>
<evidence type="ECO:0000313" key="11">
    <source>
        <dbReference type="EMBL" id="CAJ1961890.1"/>
    </source>
</evidence>
<evidence type="ECO:0000259" key="9">
    <source>
        <dbReference type="SMART" id="SM00645"/>
    </source>
</evidence>
<dbReference type="Proteomes" id="UP001189624">
    <property type="component" value="Chromosome 6"/>
</dbReference>
<dbReference type="SMART" id="SM00645">
    <property type="entry name" value="Pept_C1"/>
    <property type="match status" value="1"/>
</dbReference>
<protein>
    <submittedName>
        <fullName evidence="11">Uncharacterized protein</fullName>
    </submittedName>
</protein>
<keyword evidence="5" id="KW-0788">Thiol protease</keyword>
<comment type="similarity">
    <text evidence="1">Belongs to the peptidase C1 family.</text>
</comment>
<keyword evidence="2" id="KW-0645">Protease</keyword>
<dbReference type="InterPro" id="IPR025660">
    <property type="entry name" value="Pept_his_AS"/>
</dbReference>
<dbReference type="InterPro" id="IPR000668">
    <property type="entry name" value="Peptidase_C1A_C"/>
</dbReference>
<evidence type="ECO:0000256" key="1">
    <source>
        <dbReference type="ARBA" id="ARBA00008455"/>
    </source>
</evidence>
<evidence type="ECO:0000256" key="2">
    <source>
        <dbReference type="ARBA" id="ARBA00022670"/>
    </source>
</evidence>
<evidence type="ECO:0000256" key="7">
    <source>
        <dbReference type="ARBA" id="ARBA00023180"/>
    </source>
</evidence>
<evidence type="ECO:0000256" key="4">
    <source>
        <dbReference type="ARBA" id="ARBA00022801"/>
    </source>
</evidence>
<name>A0AA86VZ84_9FABA</name>
<dbReference type="InterPro" id="IPR000169">
    <property type="entry name" value="Pept_cys_AS"/>
</dbReference>
<dbReference type="SUPFAM" id="SSF54001">
    <property type="entry name" value="Cysteine proteinases"/>
    <property type="match status" value="1"/>
</dbReference>
<dbReference type="GO" id="GO:0008234">
    <property type="term" value="F:cysteine-type peptidase activity"/>
    <property type="evidence" value="ECO:0007669"/>
    <property type="project" value="UniProtKB-KW"/>
</dbReference>
<dbReference type="PROSITE" id="PS00640">
    <property type="entry name" value="THIOL_PROTEASE_ASN"/>
    <property type="match status" value="1"/>
</dbReference>